<accession>A0AAD4WUX9</accession>
<reference evidence="2 3" key="1">
    <citation type="journal article" date="2022" name="G3 (Bethesda)">
        <title>Whole-genome sequence and methylome profiling of the almond [Prunus dulcis (Mill.) D.A. Webb] cultivar 'Nonpareil'.</title>
        <authorList>
            <person name="D'Amico-Willman K.M."/>
            <person name="Ouma W.Z."/>
            <person name="Meulia T."/>
            <person name="Sideli G.M."/>
            <person name="Gradziel T.M."/>
            <person name="Fresnedo-Ramirez J."/>
        </authorList>
    </citation>
    <scope>NUCLEOTIDE SEQUENCE [LARGE SCALE GENOMIC DNA]</scope>
    <source>
        <strain evidence="2">Clone GOH B32 T37-40</strain>
    </source>
</reference>
<name>A0AAD4WUX9_PRUDU</name>
<dbReference type="Proteomes" id="UP001054821">
    <property type="component" value="Chromosome 1"/>
</dbReference>
<sequence length="152" mass="17408">MGPTGLAKAKNQVHPNWGWDRLAKRNQEVWDPPNLQKLKTKQTPIHLGSARKEKVRSMGPTGLVKAQNQTHPNWGWDQLAKRNQEAWDPQDWQKLKTRRIPIYLESARQEKARSMGPTRLAKAKNQAKRKQGSWGPSDRHKLKAKRTPAGVS</sequence>
<organism evidence="2 3">
    <name type="scientific">Prunus dulcis</name>
    <name type="common">Almond</name>
    <name type="synonym">Amygdalus dulcis</name>
    <dbReference type="NCBI Taxonomy" id="3755"/>
    <lineage>
        <taxon>Eukaryota</taxon>
        <taxon>Viridiplantae</taxon>
        <taxon>Streptophyta</taxon>
        <taxon>Embryophyta</taxon>
        <taxon>Tracheophyta</taxon>
        <taxon>Spermatophyta</taxon>
        <taxon>Magnoliopsida</taxon>
        <taxon>eudicotyledons</taxon>
        <taxon>Gunneridae</taxon>
        <taxon>Pentapetalae</taxon>
        <taxon>rosids</taxon>
        <taxon>fabids</taxon>
        <taxon>Rosales</taxon>
        <taxon>Rosaceae</taxon>
        <taxon>Amygdaloideae</taxon>
        <taxon>Amygdaleae</taxon>
        <taxon>Prunus</taxon>
    </lineage>
</organism>
<gene>
    <name evidence="2" type="ORF">L3X38_002136</name>
</gene>
<dbReference type="AlphaFoldDB" id="A0AAD4WUX9"/>
<evidence type="ECO:0000313" key="2">
    <source>
        <dbReference type="EMBL" id="KAI5349249.1"/>
    </source>
</evidence>
<protein>
    <submittedName>
        <fullName evidence="2">Uncharacterized protein</fullName>
    </submittedName>
</protein>
<evidence type="ECO:0000313" key="3">
    <source>
        <dbReference type="Proteomes" id="UP001054821"/>
    </source>
</evidence>
<evidence type="ECO:0000256" key="1">
    <source>
        <dbReference type="SAM" id="MobiDB-lite"/>
    </source>
</evidence>
<feature type="region of interest" description="Disordered" evidence="1">
    <location>
        <begin position="107"/>
        <end position="152"/>
    </location>
</feature>
<keyword evidence="3" id="KW-1185">Reference proteome</keyword>
<feature type="compositionally biased region" description="Basic residues" evidence="1">
    <location>
        <begin position="121"/>
        <end position="131"/>
    </location>
</feature>
<proteinExistence type="predicted"/>
<dbReference type="EMBL" id="JAJFAZ020000001">
    <property type="protein sequence ID" value="KAI5349249.1"/>
    <property type="molecule type" value="Genomic_DNA"/>
</dbReference>
<comment type="caution">
    <text evidence="2">The sequence shown here is derived from an EMBL/GenBank/DDBJ whole genome shotgun (WGS) entry which is preliminary data.</text>
</comment>